<dbReference type="PROSITE" id="PS00504">
    <property type="entry name" value="FRD_SDH_FAD_BINDING"/>
    <property type="match status" value="1"/>
</dbReference>
<evidence type="ECO:0000256" key="1">
    <source>
        <dbReference type="ARBA" id="ARBA00001974"/>
    </source>
</evidence>
<keyword evidence="10" id="KW-0472">Membrane</keyword>
<keyword evidence="16" id="KW-1185">Reference proteome</keyword>
<evidence type="ECO:0000256" key="10">
    <source>
        <dbReference type="ARBA" id="ARBA00023136"/>
    </source>
</evidence>
<comment type="similarity">
    <text evidence="3">Belongs to the FAD-dependent oxidoreductase 2 family. FRD/SDH subfamily.</text>
</comment>
<accession>A0AAN1XWK2</accession>
<dbReference type="PRINTS" id="PR00368">
    <property type="entry name" value="FADPNR"/>
</dbReference>
<dbReference type="NCBIfam" id="TIGR01812">
    <property type="entry name" value="sdhA_frdA_Gneg"/>
    <property type="match status" value="1"/>
</dbReference>
<keyword evidence="8" id="KW-0249">Electron transport</keyword>
<feature type="domain" description="FAD-dependent oxidoreductase 2 FAD-binding" evidence="13">
    <location>
        <begin position="5"/>
        <end position="379"/>
    </location>
</feature>
<dbReference type="Gene3D" id="4.10.80.40">
    <property type="entry name" value="succinate dehydrogenase protein domain"/>
    <property type="match status" value="1"/>
</dbReference>
<evidence type="ECO:0000256" key="9">
    <source>
        <dbReference type="ARBA" id="ARBA00023002"/>
    </source>
</evidence>
<dbReference type="EC" id="1.3.5.1" evidence="4"/>
<dbReference type="InterPro" id="IPR027477">
    <property type="entry name" value="Succ_DH/fumarate_Rdtase_cat_sf"/>
</dbReference>
<dbReference type="PIRSF" id="PIRSF000171">
    <property type="entry name" value="SDHA_APRA_LASPO"/>
    <property type="match status" value="1"/>
</dbReference>
<dbReference type="FunFam" id="3.90.700.10:FF:000001">
    <property type="entry name" value="Mitochondrial succinate dehydrogenase flavoprotein subunit"/>
    <property type="match status" value="1"/>
</dbReference>
<evidence type="ECO:0000256" key="11">
    <source>
        <dbReference type="ARBA" id="ARBA00049220"/>
    </source>
</evidence>
<evidence type="ECO:0000259" key="14">
    <source>
        <dbReference type="Pfam" id="PF02910"/>
    </source>
</evidence>
<evidence type="ECO:0000256" key="3">
    <source>
        <dbReference type="ARBA" id="ARBA00008040"/>
    </source>
</evidence>
<dbReference type="Proteomes" id="UP001317532">
    <property type="component" value="Chromosome"/>
</dbReference>
<protein>
    <recommendedName>
        <fullName evidence="4">succinate dehydrogenase</fullName>
        <ecNumber evidence="4">1.3.5.1</ecNumber>
    </recommendedName>
</protein>
<dbReference type="EMBL" id="AP025523">
    <property type="protein sequence ID" value="BDE06707.1"/>
    <property type="molecule type" value="Genomic_DNA"/>
</dbReference>
<evidence type="ECO:0000256" key="2">
    <source>
        <dbReference type="ARBA" id="ARBA00004170"/>
    </source>
</evidence>
<dbReference type="GO" id="GO:0016020">
    <property type="term" value="C:membrane"/>
    <property type="evidence" value="ECO:0007669"/>
    <property type="project" value="UniProtKB-SubCell"/>
</dbReference>
<dbReference type="InterPro" id="IPR037099">
    <property type="entry name" value="Fum_R/Succ_DH_flav-like_C_sf"/>
</dbReference>
<dbReference type="PRINTS" id="PR00411">
    <property type="entry name" value="PNDRDTASEI"/>
</dbReference>
<dbReference type="GO" id="GO:0033765">
    <property type="term" value="F:steroid dehydrogenase activity, acting on the CH-CH group of donors"/>
    <property type="evidence" value="ECO:0007669"/>
    <property type="project" value="UniProtKB-ARBA"/>
</dbReference>
<dbReference type="InterPro" id="IPR003952">
    <property type="entry name" value="FRD_SDH_FAD_BS"/>
</dbReference>
<dbReference type="Gene3D" id="3.90.700.10">
    <property type="entry name" value="Succinate dehydrogenase/fumarate reductase flavoprotein, catalytic domain"/>
    <property type="match status" value="1"/>
</dbReference>
<evidence type="ECO:0000256" key="7">
    <source>
        <dbReference type="ARBA" id="ARBA00022827"/>
    </source>
</evidence>
<keyword evidence="9" id="KW-0560">Oxidoreductase</keyword>
<reference evidence="15 16" key="1">
    <citation type="journal article" date="2022" name="ISME Commun">
        <title>Vulcanimicrobium alpinus gen. nov. sp. nov., the first cultivated representative of the candidate phylum 'Eremiobacterota', is a metabolically versatile aerobic anoxygenic phototroph.</title>
        <authorList>
            <person name="Yabe S."/>
            <person name="Muto K."/>
            <person name="Abe K."/>
            <person name="Yokota A."/>
            <person name="Staudigel H."/>
            <person name="Tebo B.M."/>
        </authorList>
    </citation>
    <scope>NUCLEOTIDE SEQUENCE [LARGE SCALE GENOMIC DNA]</scope>
    <source>
        <strain evidence="15 16">WC8-2</strain>
    </source>
</reference>
<proteinExistence type="inferred from homology"/>
<dbReference type="InterPro" id="IPR015939">
    <property type="entry name" value="Fum_Rdtase/Succ_DH_flav-like_C"/>
</dbReference>
<keyword evidence="5" id="KW-0813">Transport</keyword>
<evidence type="ECO:0000256" key="8">
    <source>
        <dbReference type="ARBA" id="ARBA00022982"/>
    </source>
</evidence>
<comment type="cofactor">
    <cofactor evidence="1">
        <name>FAD</name>
        <dbReference type="ChEBI" id="CHEBI:57692"/>
    </cofactor>
</comment>
<dbReference type="Pfam" id="PF02910">
    <property type="entry name" value="Succ_DH_flav_C"/>
    <property type="match status" value="1"/>
</dbReference>
<comment type="subcellular location">
    <subcellularLocation>
        <location evidence="2">Membrane</location>
        <topology evidence="2">Peripheral membrane protein</topology>
    </subcellularLocation>
</comment>
<comment type="catalytic activity">
    <reaction evidence="11">
        <text>a quinone + succinate = fumarate + a quinol</text>
        <dbReference type="Rhea" id="RHEA:40523"/>
        <dbReference type="ChEBI" id="CHEBI:24646"/>
        <dbReference type="ChEBI" id="CHEBI:29806"/>
        <dbReference type="ChEBI" id="CHEBI:30031"/>
        <dbReference type="ChEBI" id="CHEBI:132124"/>
        <dbReference type="EC" id="1.3.5.1"/>
    </reaction>
</comment>
<keyword evidence="6" id="KW-0285">Flavoprotein</keyword>
<dbReference type="Pfam" id="PF00890">
    <property type="entry name" value="FAD_binding_2"/>
    <property type="match status" value="1"/>
</dbReference>
<evidence type="ECO:0000259" key="13">
    <source>
        <dbReference type="Pfam" id="PF00890"/>
    </source>
</evidence>
<organism evidence="15 16">
    <name type="scientific">Vulcanimicrobium alpinum</name>
    <dbReference type="NCBI Taxonomy" id="3016050"/>
    <lineage>
        <taxon>Bacteria</taxon>
        <taxon>Bacillati</taxon>
        <taxon>Vulcanimicrobiota</taxon>
        <taxon>Vulcanimicrobiia</taxon>
        <taxon>Vulcanimicrobiales</taxon>
        <taxon>Vulcanimicrobiaceae</taxon>
        <taxon>Vulcanimicrobium</taxon>
    </lineage>
</organism>
<dbReference type="SUPFAM" id="SSF46977">
    <property type="entry name" value="Succinate dehydrogenase/fumarate reductase flavoprotein C-terminal domain"/>
    <property type="match status" value="1"/>
</dbReference>
<feature type="domain" description="Fumarate reductase/succinate dehydrogenase flavoprotein-like C-terminal" evidence="14">
    <location>
        <begin position="433"/>
        <end position="561"/>
    </location>
</feature>
<feature type="active site" description="Proton acceptor" evidence="12">
    <location>
        <position position="274"/>
    </location>
</feature>
<dbReference type="InterPro" id="IPR014006">
    <property type="entry name" value="Succ_Dhase_FrdA_Gneg"/>
</dbReference>
<dbReference type="GO" id="GO:0022900">
    <property type="term" value="P:electron transport chain"/>
    <property type="evidence" value="ECO:0007669"/>
    <property type="project" value="InterPro"/>
</dbReference>
<dbReference type="GO" id="GO:0008177">
    <property type="term" value="F:succinate dehydrogenase (quinone) activity"/>
    <property type="evidence" value="ECO:0007669"/>
    <property type="project" value="UniProtKB-EC"/>
</dbReference>
<dbReference type="SUPFAM" id="SSF56425">
    <property type="entry name" value="Succinate dehydrogenase/fumarate reductase flavoprotein, catalytic domain"/>
    <property type="match status" value="1"/>
</dbReference>
<dbReference type="AlphaFoldDB" id="A0AAN1XWK2"/>
<evidence type="ECO:0000313" key="16">
    <source>
        <dbReference type="Proteomes" id="UP001317532"/>
    </source>
</evidence>
<keyword evidence="7" id="KW-0274">FAD</keyword>
<dbReference type="Gene3D" id="3.50.50.60">
    <property type="entry name" value="FAD/NAD(P)-binding domain"/>
    <property type="match status" value="1"/>
</dbReference>
<gene>
    <name evidence="15" type="ORF">WPS_19830</name>
</gene>
<evidence type="ECO:0000256" key="4">
    <source>
        <dbReference type="ARBA" id="ARBA00012792"/>
    </source>
</evidence>
<evidence type="ECO:0000313" key="15">
    <source>
        <dbReference type="EMBL" id="BDE06707.1"/>
    </source>
</evidence>
<dbReference type="PANTHER" id="PTHR11632">
    <property type="entry name" value="SUCCINATE DEHYDROGENASE 2 FLAVOPROTEIN SUBUNIT"/>
    <property type="match status" value="1"/>
</dbReference>
<evidence type="ECO:0000256" key="5">
    <source>
        <dbReference type="ARBA" id="ARBA00022448"/>
    </source>
</evidence>
<dbReference type="Gene3D" id="1.20.58.100">
    <property type="entry name" value="Fumarate reductase/succinate dehydrogenase flavoprotein-like, C-terminal domain"/>
    <property type="match status" value="1"/>
</dbReference>
<dbReference type="InterPro" id="IPR003953">
    <property type="entry name" value="FAD-dep_OxRdtase_2_FAD-bd"/>
</dbReference>
<dbReference type="GO" id="GO:0050660">
    <property type="term" value="F:flavin adenine dinucleotide binding"/>
    <property type="evidence" value="ECO:0007669"/>
    <property type="project" value="InterPro"/>
</dbReference>
<dbReference type="SUPFAM" id="SSF51905">
    <property type="entry name" value="FAD/NAD(P)-binding domain"/>
    <property type="match status" value="1"/>
</dbReference>
<sequence>MIKHDIVVIGGGLAGMRAAVEAAERGADVAIVSKMHPVRSHSGAAQGGINAALGNREEDSPENHAFDCAKGSDYLGDQDSIEAMAEDAPRQIIWLEHRGCIFSRMPDGRIAQRPFGGAGSPRTCYSADVTGLVILHTLWEQLERFGVKVYEEYFATALAVEDGIGSGVVAYNMRNGELELVTAKATIFATGGLGRVYRKTTNGYASTGDGMAIAYRAGIPLMDMEFVQFHPTSLKENGVLLSEAARGEGAYLLNSEGERFMFKYAPNKGELASRDVVSRAEWTEILEGRGIDGCVLLDLRHLGREKILERLPQIRELALDATGKDAIDTPIPILPGMHYAMGGIETDKWGATRIPGVYAAGECACVSVHGANRLGGNSLLETIVFGARSAQHATDYIKSVGNVRSSERTLKAEQDRIDGILARSGGERHSHVRKAVNDAMSDHAFIFRNDAELRDGMEKLRTAREMATTMTVQDKSKTFNTDLVGLLETEFLTDIAQPIMLGAINRTESRGAQARTDFPDRDDEKWMTHTLMRYKSATADPDPDYSRKVVITKWQPTVRTY</sequence>
<dbReference type="KEGG" id="vab:WPS_19830"/>
<dbReference type="RefSeq" id="WP_317994356.1">
    <property type="nucleotide sequence ID" value="NZ_AP025523.1"/>
</dbReference>
<dbReference type="InterPro" id="IPR036188">
    <property type="entry name" value="FAD/NAD-bd_sf"/>
</dbReference>
<dbReference type="PANTHER" id="PTHR11632:SF51">
    <property type="entry name" value="SUCCINATE DEHYDROGENASE [UBIQUINONE] FLAVOPROTEIN SUBUNIT, MITOCHONDRIAL"/>
    <property type="match status" value="1"/>
</dbReference>
<dbReference type="InterPro" id="IPR030664">
    <property type="entry name" value="SdhA/FrdA/AprA"/>
</dbReference>
<evidence type="ECO:0000256" key="6">
    <source>
        <dbReference type="ARBA" id="ARBA00022630"/>
    </source>
</evidence>
<evidence type="ECO:0000256" key="12">
    <source>
        <dbReference type="PIRSR" id="PIRSR000171-1"/>
    </source>
</evidence>
<name>A0AAN1XWK2_UNVUL</name>